<gene>
    <name evidence="4" type="ORF">HU722_08855</name>
</gene>
<dbReference type="PANTHER" id="PTHR43420:SF12">
    <property type="entry name" value="N-ACETYLTRANSFERASE DOMAIN-CONTAINING PROTEIN"/>
    <property type="match status" value="1"/>
</dbReference>
<organism evidence="4">
    <name type="scientific">Pseudomonas tritici</name>
    <dbReference type="NCBI Taxonomy" id="2745518"/>
    <lineage>
        <taxon>Bacteria</taxon>
        <taxon>Pseudomonadati</taxon>
        <taxon>Pseudomonadota</taxon>
        <taxon>Gammaproteobacteria</taxon>
        <taxon>Pseudomonadales</taxon>
        <taxon>Pseudomonadaceae</taxon>
        <taxon>Pseudomonas</taxon>
    </lineage>
</organism>
<dbReference type="CDD" id="cd04301">
    <property type="entry name" value="NAT_SF"/>
    <property type="match status" value="1"/>
</dbReference>
<evidence type="ECO:0000259" key="3">
    <source>
        <dbReference type="PROSITE" id="PS51186"/>
    </source>
</evidence>
<proteinExistence type="predicted"/>
<name>A0A8H9YQD0_9PSED</name>
<evidence type="ECO:0000256" key="2">
    <source>
        <dbReference type="ARBA" id="ARBA00023315"/>
    </source>
</evidence>
<dbReference type="InterPro" id="IPR050680">
    <property type="entry name" value="YpeA/RimI_acetyltransf"/>
</dbReference>
<evidence type="ECO:0000256" key="1">
    <source>
        <dbReference type="ARBA" id="ARBA00022679"/>
    </source>
</evidence>
<accession>A0A8H9YQD0</accession>
<dbReference type="SUPFAM" id="SSF55729">
    <property type="entry name" value="Acyl-CoA N-acyltransferases (Nat)"/>
    <property type="match status" value="1"/>
</dbReference>
<keyword evidence="1 4" id="KW-0808">Transferase</keyword>
<dbReference type="InterPro" id="IPR000182">
    <property type="entry name" value="GNAT_dom"/>
</dbReference>
<dbReference type="GO" id="GO:0016747">
    <property type="term" value="F:acyltransferase activity, transferring groups other than amino-acyl groups"/>
    <property type="evidence" value="ECO:0007669"/>
    <property type="project" value="InterPro"/>
</dbReference>
<dbReference type="Gene3D" id="3.40.630.30">
    <property type="match status" value="1"/>
</dbReference>
<reference evidence="4" key="1">
    <citation type="journal article" date="2020" name="Microorganisms">
        <title>Reliable Identification of Environmental Pseudomonas Isolates Using the rpoD Gene.</title>
        <authorList>
            <consortium name="The Broad Institute Genome Sequencing Platform"/>
            <person name="Girard L."/>
            <person name="Lood C."/>
            <person name="Rokni-Zadeh H."/>
            <person name="van Noort V."/>
            <person name="Lavigne R."/>
            <person name="De Mot R."/>
        </authorList>
    </citation>
    <scope>NUCLEOTIDE SEQUENCE [LARGE SCALE GENOMIC DNA]</scope>
    <source>
        <strain evidence="4">SWRI145</strain>
    </source>
</reference>
<dbReference type="EMBL" id="JABWQF010000004">
    <property type="protein sequence ID" value="MBC3291630.1"/>
    <property type="molecule type" value="Genomic_DNA"/>
</dbReference>
<dbReference type="AlphaFoldDB" id="A0A8H9YQD0"/>
<dbReference type="PANTHER" id="PTHR43420">
    <property type="entry name" value="ACETYLTRANSFERASE"/>
    <property type="match status" value="1"/>
</dbReference>
<dbReference type="InterPro" id="IPR016181">
    <property type="entry name" value="Acyl_CoA_acyltransferase"/>
</dbReference>
<dbReference type="PROSITE" id="PS51186">
    <property type="entry name" value="GNAT"/>
    <property type="match status" value="1"/>
</dbReference>
<comment type="caution">
    <text evidence="4">The sequence shown here is derived from an EMBL/GenBank/DDBJ whole genome shotgun (WGS) entry which is preliminary data.</text>
</comment>
<dbReference type="Pfam" id="PF00583">
    <property type="entry name" value="Acetyltransf_1"/>
    <property type="match status" value="1"/>
</dbReference>
<protein>
    <submittedName>
        <fullName evidence="4">GNAT family N-acetyltransferase</fullName>
    </submittedName>
</protein>
<feature type="domain" description="N-acetyltransferase" evidence="3">
    <location>
        <begin position="3"/>
        <end position="148"/>
    </location>
</feature>
<sequence length="270" mass="29720">MGLTAVSALHFSFAELTDILGRCFEDYFVPVSLTPDTFALRFRAEGMSVEDSCVWKVDGEPAAIAIITRRANTARLAAFAISPAFRGKGLAKPMLAPLFDALKTRGVERFYLEVIAENTAAVALYQSLGFRITQGLNGFKSAETPNAPVDELFSATPDALLRAVFRAPFEPTPWLLDPQMLTVLPSVILTDNAGSWAAITTQTPAPQLRFLFVEPVMRGQGNARRMLQELNRRYSGLFTPVAVPGRLAPLFTESGYQPFSMAQHEMIWDL</sequence>
<evidence type="ECO:0000313" key="4">
    <source>
        <dbReference type="EMBL" id="MBC3291630.1"/>
    </source>
</evidence>
<keyword evidence="2" id="KW-0012">Acyltransferase</keyword>